<protein>
    <submittedName>
        <fullName evidence="2">Acetyltransferase (GNAT) domain-containing protein</fullName>
    </submittedName>
</protein>
<dbReference type="GO" id="GO:0016747">
    <property type="term" value="F:acyltransferase activity, transferring groups other than amino-acyl groups"/>
    <property type="evidence" value="ECO:0007669"/>
    <property type="project" value="InterPro"/>
</dbReference>
<dbReference type="SUPFAM" id="SSF55729">
    <property type="entry name" value="Acyl-CoA N-acyltransferases (Nat)"/>
    <property type="match status" value="1"/>
</dbReference>
<dbReference type="InterPro" id="IPR000182">
    <property type="entry name" value="GNAT_dom"/>
</dbReference>
<sequence>MFVRLPLEEELGTFVELARMAMAESYPDEPFSEQAAAATFRRYLDTAAPTFFFCDDRGRVAGVLQATISAFDFSDGIFTTLCGTFVHPDYRGTRAAALLIAEFCRWSDRLGAVKSTGGNDNRLTTERTTRLLGHFGFERVGAFVTRKRGA</sequence>
<dbReference type="Pfam" id="PF00583">
    <property type="entry name" value="Acetyltransf_1"/>
    <property type="match status" value="1"/>
</dbReference>
<evidence type="ECO:0000313" key="3">
    <source>
        <dbReference type="Proteomes" id="UP000199615"/>
    </source>
</evidence>
<organism evidence="2 3">
    <name type="scientific">Rhodopseudomonas pseudopalustris</name>
    <dbReference type="NCBI Taxonomy" id="1513892"/>
    <lineage>
        <taxon>Bacteria</taxon>
        <taxon>Pseudomonadati</taxon>
        <taxon>Pseudomonadota</taxon>
        <taxon>Alphaproteobacteria</taxon>
        <taxon>Hyphomicrobiales</taxon>
        <taxon>Nitrobacteraceae</taxon>
        <taxon>Rhodopseudomonas</taxon>
    </lineage>
</organism>
<dbReference type="InterPro" id="IPR016181">
    <property type="entry name" value="Acyl_CoA_acyltransferase"/>
</dbReference>
<keyword evidence="2" id="KW-0808">Transferase</keyword>
<evidence type="ECO:0000313" key="2">
    <source>
        <dbReference type="EMBL" id="SEP27494.1"/>
    </source>
</evidence>
<evidence type="ECO:0000259" key="1">
    <source>
        <dbReference type="PROSITE" id="PS51186"/>
    </source>
</evidence>
<proteinExistence type="predicted"/>
<dbReference type="OrthoDB" id="8449247at2"/>
<gene>
    <name evidence="2" type="ORF">SAMN05444123_112129</name>
</gene>
<dbReference type="EMBL" id="FODT01000012">
    <property type="protein sequence ID" value="SEP27494.1"/>
    <property type="molecule type" value="Genomic_DNA"/>
</dbReference>
<dbReference type="RefSeq" id="WP_092685954.1">
    <property type="nucleotide sequence ID" value="NZ_FODT01000012.1"/>
</dbReference>
<accession>A0A1H8WII4</accession>
<dbReference type="PROSITE" id="PS51186">
    <property type="entry name" value="GNAT"/>
    <property type="match status" value="1"/>
</dbReference>
<dbReference type="Proteomes" id="UP000199615">
    <property type="component" value="Unassembled WGS sequence"/>
</dbReference>
<dbReference type="AlphaFoldDB" id="A0A1H8WII4"/>
<keyword evidence="3" id="KW-1185">Reference proteome</keyword>
<feature type="domain" description="N-acetyltransferase" evidence="1">
    <location>
        <begin position="1"/>
        <end position="150"/>
    </location>
</feature>
<name>A0A1H8WII4_9BRAD</name>
<dbReference type="Gene3D" id="3.40.630.30">
    <property type="match status" value="1"/>
</dbReference>
<dbReference type="CDD" id="cd04301">
    <property type="entry name" value="NAT_SF"/>
    <property type="match status" value="1"/>
</dbReference>
<reference evidence="3" key="1">
    <citation type="submission" date="2016-10" db="EMBL/GenBank/DDBJ databases">
        <authorList>
            <person name="Varghese N."/>
            <person name="Submissions S."/>
        </authorList>
    </citation>
    <scope>NUCLEOTIDE SEQUENCE [LARGE SCALE GENOMIC DNA]</scope>
    <source>
        <strain evidence="3">DSM 123</strain>
    </source>
</reference>